<dbReference type="Gene3D" id="2.60.40.1600">
    <property type="entry name" value="Smr-associated-like"/>
    <property type="match status" value="1"/>
</dbReference>
<gene>
    <name evidence="2" type="ORF">I5M32_14995</name>
</gene>
<dbReference type="InterPro" id="IPR036781">
    <property type="entry name" value="Smr_assoc-like_sf"/>
</dbReference>
<dbReference type="EMBL" id="JAEHFY010000026">
    <property type="protein sequence ID" value="MBK0384273.1"/>
    <property type="molecule type" value="Genomic_DNA"/>
</dbReference>
<evidence type="ECO:0000313" key="3">
    <source>
        <dbReference type="Proteomes" id="UP000660024"/>
    </source>
</evidence>
<name>A0ABS1BMZ9_9SPHI</name>
<proteinExistence type="predicted"/>
<reference evidence="2 3" key="1">
    <citation type="submission" date="2020-12" db="EMBL/GenBank/DDBJ databases">
        <title>Bacterial novel species Pedobacter sp. SD-b isolated from soil.</title>
        <authorList>
            <person name="Jung H.-Y."/>
        </authorList>
    </citation>
    <scope>NUCLEOTIDE SEQUENCE [LARGE SCALE GENOMIC DNA]</scope>
    <source>
        <strain evidence="2 3">SD-b</strain>
    </source>
</reference>
<dbReference type="RefSeq" id="WP_200587811.1">
    <property type="nucleotide sequence ID" value="NZ_JAEHFY010000026.1"/>
</dbReference>
<feature type="domain" description="Smr" evidence="1">
    <location>
        <begin position="252"/>
        <end position="314"/>
    </location>
</feature>
<protein>
    <submittedName>
        <fullName evidence="2">Smr/MutS family protein</fullName>
    </submittedName>
</protein>
<evidence type="ECO:0000313" key="2">
    <source>
        <dbReference type="EMBL" id="MBK0384273.1"/>
    </source>
</evidence>
<evidence type="ECO:0000259" key="1">
    <source>
        <dbReference type="Pfam" id="PF01713"/>
    </source>
</evidence>
<dbReference type="InterPro" id="IPR036063">
    <property type="entry name" value="Smr_dom_sf"/>
</dbReference>
<dbReference type="Proteomes" id="UP000660024">
    <property type="component" value="Unassembled WGS sequence"/>
</dbReference>
<organism evidence="2 3">
    <name type="scientific">Pedobacter segetis</name>
    <dbReference type="NCBI Taxonomy" id="2793069"/>
    <lineage>
        <taxon>Bacteria</taxon>
        <taxon>Pseudomonadati</taxon>
        <taxon>Bacteroidota</taxon>
        <taxon>Sphingobacteriia</taxon>
        <taxon>Sphingobacteriales</taxon>
        <taxon>Sphingobacteriaceae</taxon>
        <taxon>Pedobacter</taxon>
    </lineage>
</organism>
<accession>A0ABS1BMZ9</accession>
<dbReference type="Pfam" id="PF01713">
    <property type="entry name" value="Smr"/>
    <property type="match status" value="1"/>
</dbReference>
<comment type="caution">
    <text evidence="2">The sequence shown here is derived from an EMBL/GenBank/DDBJ whole genome shotgun (WGS) entry which is preliminary data.</text>
</comment>
<dbReference type="SUPFAM" id="SSF158949">
    <property type="entry name" value="Smr-associated domain-like"/>
    <property type="match status" value="1"/>
</dbReference>
<dbReference type="Gene3D" id="3.30.1370.110">
    <property type="match status" value="1"/>
</dbReference>
<sequence>MKYQLGEFVRFVDEKREGYITKIINDQVVGVTGEDDFEIPVMISNLTRVHGHETNLESTISNTRIENNEQDFVEKGIFLAAVTDKNKGSIVHFHLVNQTSYQILVTFKTSAKQIFKGEFADKLGAKSTVKMYSASLAELDIWPQFYFEALFFTHQNRPQLKPISFDIGFKAKDFAGSKSQIAILNENGWLFRMDQAEVLIDAQKLKEAFFKPKEEKKQVAKLAKEIDLHIEKLREDYHFLKKQEMLAIQMAKFEEGLDAAIVHQFEKIVFIHGIGNKTLQHEIHKIVSKHPQVRTYMDAQKEKFGYGATEVVLK</sequence>
<dbReference type="InterPro" id="IPR002625">
    <property type="entry name" value="Smr_dom"/>
</dbReference>
<keyword evidence="3" id="KW-1185">Reference proteome</keyword>